<reference evidence="1" key="1">
    <citation type="submission" date="2020-09" db="EMBL/GenBank/DDBJ databases">
        <authorList>
            <person name="Zund M."/>
        </authorList>
    </citation>
    <scope>NUCLEOTIDE SEQUENCE</scope>
    <source>
        <strain evidence="1">S.Tm LT2p22_assembled</strain>
        <plasmid evidence="1">2_Linear-</plasmid>
    </source>
</reference>
<evidence type="ECO:0008006" key="2">
    <source>
        <dbReference type="Google" id="ProtNLM"/>
    </source>
</evidence>
<geneLocation type="plasmid" evidence="1">
    <name>2_Linear-</name>
</geneLocation>
<evidence type="ECO:0000313" key="1">
    <source>
        <dbReference type="EMBL" id="CAD5311235.1"/>
    </source>
</evidence>
<protein>
    <recommendedName>
        <fullName evidence="2">Disulfide bond formation protein DsbA</fullName>
    </recommendedName>
</protein>
<dbReference type="AlphaFoldDB" id="A0A7G2DMK3"/>
<proteinExistence type="predicted"/>
<sequence length="53" mass="5690">MIMMPVKEATEKNVTMIPGGAGQETLENAAVLILAGMERNDRATTREGNNNLS</sequence>
<keyword evidence="1" id="KW-0614">Plasmid</keyword>
<dbReference type="RefSeq" id="WP_234887223.1">
    <property type="nucleotide sequence ID" value="NZ_CP051277.1"/>
</dbReference>
<dbReference type="EMBL" id="LR881464">
    <property type="protein sequence ID" value="CAD5311235.1"/>
    <property type="molecule type" value="Genomic_DNA"/>
</dbReference>
<accession>A0A7G2DMK3</accession>
<name>A0A7G2DMK3_SALTM</name>
<organism evidence="1">
    <name type="scientific">Salmonella typhimurium</name>
    <dbReference type="NCBI Taxonomy" id="90371"/>
    <lineage>
        <taxon>Bacteria</taxon>
        <taxon>Pseudomonadati</taxon>
        <taxon>Pseudomonadota</taxon>
        <taxon>Gammaproteobacteria</taxon>
        <taxon>Enterobacterales</taxon>
        <taxon>Enterobacteriaceae</taxon>
        <taxon>Salmonella</taxon>
    </lineage>
</organism>
<gene>
    <name evidence="1" type="ORF">STMLT2P22_CBEKMEGD_04681</name>
</gene>